<dbReference type="RefSeq" id="WP_209359582.1">
    <property type="nucleotide sequence ID" value="NZ_JAGISH010000002.1"/>
</dbReference>
<reference evidence="2" key="1">
    <citation type="submission" date="2021-03" db="EMBL/GenBank/DDBJ databases">
        <title>Sagittula salina sp. nov. strain M10.9X isolated from the marine waste.</title>
        <authorList>
            <person name="Satari L."/>
            <person name="Molina-Menor E."/>
            <person name="Vidal-Verdu A."/>
            <person name="Pascual J."/>
            <person name="Pereto J."/>
            <person name="Porcar M."/>
        </authorList>
    </citation>
    <scope>NUCLEOTIDE SEQUENCE</scope>
    <source>
        <strain evidence="2">M10.9X</strain>
    </source>
</reference>
<dbReference type="Gene3D" id="3.10.450.50">
    <property type="match status" value="2"/>
</dbReference>
<proteinExistence type="predicted"/>
<sequence length="320" mass="35777">MQGFDARFRDVQDYILTGTREIWDDRGFRGGMADLYHPAIIHRDARGVAQGAEAVAALGLAGLLAVPDRRLLGEDVIWCGSDRRGFLASHRMVALGRHTAPGPWGEPTGRALRYRIVADRFAKANRISDEWQVVDTEAIFGQIGGDVKTWARARLDRTDSPEPVFCPEFDVPGPYTGRGNDETWGLAFELVLERLMAGQLSVVPEQYDAACQLAYPGGRDVHGWREVERFWLGLRQAFPDAEFAVHHRIGLEEPMLPPRAALRWSLTGRHDGWGLFGRPTGARVHVMGISHVEFGPEGLRREWTLFDAAAIWMQILAEEG</sequence>
<dbReference type="Pfam" id="PF12680">
    <property type="entry name" value="SnoaL_2"/>
    <property type="match status" value="1"/>
</dbReference>
<dbReference type="GO" id="GO:0030638">
    <property type="term" value="P:polyketide metabolic process"/>
    <property type="evidence" value="ECO:0007669"/>
    <property type="project" value="InterPro"/>
</dbReference>
<organism evidence="2 3">
    <name type="scientific">Sagittula salina</name>
    <dbReference type="NCBI Taxonomy" id="2820268"/>
    <lineage>
        <taxon>Bacteria</taxon>
        <taxon>Pseudomonadati</taxon>
        <taxon>Pseudomonadota</taxon>
        <taxon>Alphaproteobacteria</taxon>
        <taxon>Rhodobacterales</taxon>
        <taxon>Roseobacteraceae</taxon>
        <taxon>Sagittula</taxon>
    </lineage>
</organism>
<dbReference type="InterPro" id="IPR009959">
    <property type="entry name" value="Cyclase_SnoaL-like"/>
</dbReference>
<evidence type="ECO:0000313" key="2">
    <source>
        <dbReference type="EMBL" id="MBP0481713.1"/>
    </source>
</evidence>
<comment type="caution">
    <text evidence="2">The sequence shown here is derived from an EMBL/GenBank/DDBJ whole genome shotgun (WGS) entry which is preliminary data.</text>
</comment>
<dbReference type="Proteomes" id="UP000675940">
    <property type="component" value="Unassembled WGS sequence"/>
</dbReference>
<dbReference type="AlphaFoldDB" id="A0A940RZ84"/>
<dbReference type="PANTHER" id="PTHR38436">
    <property type="entry name" value="POLYKETIDE CYCLASE SNOAL-LIKE DOMAIN"/>
    <property type="match status" value="1"/>
</dbReference>
<evidence type="ECO:0000259" key="1">
    <source>
        <dbReference type="Pfam" id="PF12680"/>
    </source>
</evidence>
<keyword evidence="3" id="KW-1185">Reference proteome</keyword>
<dbReference type="EMBL" id="JAGISH010000002">
    <property type="protein sequence ID" value="MBP0481713.1"/>
    <property type="molecule type" value="Genomic_DNA"/>
</dbReference>
<dbReference type="PANTHER" id="PTHR38436:SF1">
    <property type="entry name" value="ESTER CYCLASE"/>
    <property type="match status" value="1"/>
</dbReference>
<evidence type="ECO:0000313" key="3">
    <source>
        <dbReference type="Proteomes" id="UP000675940"/>
    </source>
</evidence>
<dbReference type="SUPFAM" id="SSF54427">
    <property type="entry name" value="NTF2-like"/>
    <property type="match status" value="2"/>
</dbReference>
<dbReference type="InterPro" id="IPR037401">
    <property type="entry name" value="SnoaL-like"/>
</dbReference>
<protein>
    <submittedName>
        <fullName evidence="2">Ester cyclase</fullName>
    </submittedName>
</protein>
<accession>A0A940RZ84</accession>
<gene>
    <name evidence="2" type="ORF">J5474_04300</name>
</gene>
<feature type="domain" description="SnoaL-like" evidence="1">
    <location>
        <begin position="192"/>
        <end position="298"/>
    </location>
</feature>
<name>A0A940RZ84_9RHOB</name>
<dbReference type="InterPro" id="IPR032710">
    <property type="entry name" value="NTF2-like_dom_sf"/>
</dbReference>